<dbReference type="PANTHER" id="PTHR43539">
    <property type="entry name" value="FLAVIN-BINDING MONOOXYGENASE-LIKE PROTEIN (AFU_ORTHOLOGUE AFUA_4G09220)"/>
    <property type="match status" value="1"/>
</dbReference>
<sequence length="610" mass="68154">MLLHICSRLQASAAADVFFLSRTVSLLMAFEPLGVAFTWTAHLASALQSGNDETAGGLFLSDGWLRDLLVFGWDIRALEGRDRIHSYLHDTLQHAQITHTTLSDDPHLTAQTSYIPQMHTIDVELAFTFECRKGHGRGYARLLPDQDGTFKAFSVMMMLDDIRGHEELKTLPLRDELTGVPGRSMQNEYAAWVEKVETKPYVVIGQTGLQIAARMKAMQVPALVVERCARIGDHWRRRYPTLTLHTIKRHHSLLYQSYPTNWPEYTPKDKLADWLEHYASIQDLVVWTASELQPRPVYNMASGRWEIIVRRGEKEVQLSPAHLILATGTLGEAHMPDCPGRDAFQGEVLHSEGFHGGERFTGKRVIVVGAGNTSIDICQDLVFNEAQSVTMIQRSSTCVMSRDLLSSFQRHTWTDDRPLDISDFLAASWPIGLQKKLAIASQDAMWHMDKELHAKLRNGGLQLNMGPEGEGFYLLTLERFGGQDKGGADLIANGSIKVRSGIAPERFTETGLVFNDGMELSADVVIFATGYLPITESNRRLLGNEVIAQAGDVYGLDAEGELQGSYRPTGHPGLWYGTGDFFVSRFYSKLLALQIKARQLQMIRNVAMGP</sequence>
<evidence type="ECO:0000256" key="1">
    <source>
        <dbReference type="ARBA" id="ARBA00022630"/>
    </source>
</evidence>
<dbReference type="GO" id="GO:0050660">
    <property type="term" value="F:flavin adenine dinucleotide binding"/>
    <property type="evidence" value="ECO:0007669"/>
    <property type="project" value="InterPro"/>
</dbReference>
<dbReference type="EMBL" id="CCBP010000100">
    <property type="protein sequence ID" value="CDO71326.1"/>
    <property type="molecule type" value="Genomic_DNA"/>
</dbReference>
<keyword evidence="2" id="KW-0274">FAD</keyword>
<dbReference type="Gene3D" id="3.50.50.60">
    <property type="entry name" value="FAD/NAD(P)-binding domain"/>
    <property type="match status" value="2"/>
</dbReference>
<evidence type="ECO:0000313" key="5">
    <source>
        <dbReference type="Proteomes" id="UP000029665"/>
    </source>
</evidence>
<dbReference type="GO" id="GO:0050661">
    <property type="term" value="F:NADP binding"/>
    <property type="evidence" value="ECO:0007669"/>
    <property type="project" value="InterPro"/>
</dbReference>
<dbReference type="HOGENOM" id="CLU_015676_1_0_1"/>
<dbReference type="Pfam" id="PF00743">
    <property type="entry name" value="FMO-like"/>
    <property type="match status" value="1"/>
</dbReference>
<keyword evidence="1" id="KW-0285">Flavoprotein</keyword>
<name>A0A060SAV4_PYCCI</name>
<dbReference type="OrthoDB" id="74360at2759"/>
<dbReference type="InterPro" id="IPR050982">
    <property type="entry name" value="Auxin_biosynth/cation_transpt"/>
</dbReference>
<evidence type="ECO:0000313" key="4">
    <source>
        <dbReference type="EMBL" id="CDO71326.1"/>
    </source>
</evidence>
<dbReference type="InterPro" id="IPR036188">
    <property type="entry name" value="FAD/NAD-bd_sf"/>
</dbReference>
<proteinExistence type="predicted"/>
<dbReference type="InterPro" id="IPR020946">
    <property type="entry name" value="Flavin_mOase-like"/>
</dbReference>
<dbReference type="SUPFAM" id="SSF51905">
    <property type="entry name" value="FAD/NAD(P)-binding domain"/>
    <property type="match status" value="1"/>
</dbReference>
<evidence type="ECO:0000256" key="3">
    <source>
        <dbReference type="ARBA" id="ARBA00023002"/>
    </source>
</evidence>
<dbReference type="GO" id="GO:0004499">
    <property type="term" value="F:N,N-dimethylaniline monooxygenase activity"/>
    <property type="evidence" value="ECO:0007669"/>
    <property type="project" value="InterPro"/>
</dbReference>
<gene>
    <name evidence="4" type="ORF">BN946_scf184908.g84</name>
</gene>
<comment type="caution">
    <text evidence="4">The sequence shown here is derived from an EMBL/GenBank/DDBJ whole genome shotgun (WGS) entry which is preliminary data.</text>
</comment>
<reference evidence="4" key="1">
    <citation type="submission" date="2014-01" db="EMBL/GenBank/DDBJ databases">
        <title>The genome of the white-rot fungus Pycnoporus cinnabarinus: a basidiomycete model with a versatile arsenal for lignocellulosic biomass breakdown.</title>
        <authorList>
            <person name="Levasseur A."/>
            <person name="Lomascolo A."/>
            <person name="Ruiz-Duenas F.J."/>
            <person name="Uzan E."/>
            <person name="Piumi F."/>
            <person name="Kues U."/>
            <person name="Ram A.F.J."/>
            <person name="Murat C."/>
            <person name="Haon M."/>
            <person name="Benoit I."/>
            <person name="Arfi Y."/>
            <person name="Chevret D."/>
            <person name="Drula E."/>
            <person name="Kwon M.J."/>
            <person name="Gouret P."/>
            <person name="Lesage-Meessen L."/>
            <person name="Lombard V."/>
            <person name="Mariette J."/>
            <person name="Noirot C."/>
            <person name="Park J."/>
            <person name="Patyshakuliyeva A."/>
            <person name="Wieneger R.A.B."/>
            <person name="Wosten H.A.B."/>
            <person name="Martin F."/>
            <person name="Coutinho P.M."/>
            <person name="de Vries R."/>
            <person name="Martinez A.T."/>
            <person name="Klopp C."/>
            <person name="Pontarotti P."/>
            <person name="Henrissat B."/>
            <person name="Record E."/>
        </authorList>
    </citation>
    <scope>NUCLEOTIDE SEQUENCE [LARGE SCALE GENOMIC DNA]</scope>
    <source>
        <strain evidence="4">BRFM137</strain>
    </source>
</reference>
<dbReference type="OMA" id="LEHYAIN"/>
<protein>
    <recommendedName>
        <fullName evidence="6">FAD/NAD(P)-binding domain-containing protein</fullName>
    </recommendedName>
</protein>
<organism evidence="4 5">
    <name type="scientific">Pycnoporus cinnabarinus</name>
    <name type="common">Cinnabar-red polypore</name>
    <name type="synonym">Trametes cinnabarina</name>
    <dbReference type="NCBI Taxonomy" id="5643"/>
    <lineage>
        <taxon>Eukaryota</taxon>
        <taxon>Fungi</taxon>
        <taxon>Dikarya</taxon>
        <taxon>Basidiomycota</taxon>
        <taxon>Agaricomycotina</taxon>
        <taxon>Agaricomycetes</taxon>
        <taxon>Polyporales</taxon>
        <taxon>Polyporaceae</taxon>
        <taxon>Trametes</taxon>
    </lineage>
</organism>
<dbReference type="AlphaFoldDB" id="A0A060SAV4"/>
<dbReference type="Proteomes" id="UP000029665">
    <property type="component" value="Unassembled WGS sequence"/>
</dbReference>
<dbReference type="STRING" id="5643.A0A060SAV4"/>
<dbReference type="PANTHER" id="PTHR43539:SF68">
    <property type="entry name" value="FLAVIN-BINDING MONOOXYGENASE-LIKE PROTEIN (AFU_ORTHOLOGUE AFUA_4G09220)"/>
    <property type="match status" value="1"/>
</dbReference>
<evidence type="ECO:0008006" key="6">
    <source>
        <dbReference type="Google" id="ProtNLM"/>
    </source>
</evidence>
<keyword evidence="5" id="KW-1185">Reference proteome</keyword>
<evidence type="ECO:0000256" key="2">
    <source>
        <dbReference type="ARBA" id="ARBA00022827"/>
    </source>
</evidence>
<accession>A0A060SAV4</accession>
<keyword evidence="3" id="KW-0560">Oxidoreductase</keyword>